<organism evidence="10 11">
    <name type="scientific">Otolemur garnettii</name>
    <name type="common">Small-eared galago</name>
    <name type="synonym">Garnett's greater bushbaby</name>
    <dbReference type="NCBI Taxonomy" id="30611"/>
    <lineage>
        <taxon>Eukaryota</taxon>
        <taxon>Metazoa</taxon>
        <taxon>Chordata</taxon>
        <taxon>Craniata</taxon>
        <taxon>Vertebrata</taxon>
        <taxon>Euteleostomi</taxon>
        <taxon>Mammalia</taxon>
        <taxon>Eutheria</taxon>
        <taxon>Euarchontoglires</taxon>
        <taxon>Primates</taxon>
        <taxon>Strepsirrhini</taxon>
        <taxon>Lorisiformes</taxon>
        <taxon>Galagidae</taxon>
        <taxon>Otolemur</taxon>
    </lineage>
</organism>
<feature type="compositionally biased region" description="Basic and acidic residues" evidence="6">
    <location>
        <begin position="1083"/>
        <end position="1099"/>
    </location>
</feature>
<comment type="subcellular location">
    <subcellularLocation>
        <location evidence="1">Membrane</location>
        <topology evidence="1">Single-pass membrane protein</topology>
    </subcellularLocation>
</comment>
<evidence type="ECO:0000313" key="10">
    <source>
        <dbReference type="Ensembl" id="ENSOGAP00000021459.1"/>
    </source>
</evidence>
<keyword evidence="2 7" id="KW-0812">Transmembrane</keyword>
<evidence type="ECO:0000256" key="5">
    <source>
        <dbReference type="ARBA" id="ARBA00035009"/>
    </source>
</evidence>
<dbReference type="eggNOG" id="ENOG502RU0E">
    <property type="taxonomic scope" value="Eukaryota"/>
</dbReference>
<feature type="region of interest" description="Disordered" evidence="6">
    <location>
        <begin position="1039"/>
        <end position="1115"/>
    </location>
</feature>
<dbReference type="InterPro" id="IPR039509">
    <property type="entry name" value="SPATA31"/>
</dbReference>
<dbReference type="Proteomes" id="UP000005225">
    <property type="component" value="Unassembled WGS sequence"/>
</dbReference>
<feature type="compositionally biased region" description="Polar residues" evidence="6">
    <location>
        <begin position="1178"/>
        <end position="1194"/>
    </location>
</feature>
<accession>H0XZB6</accession>
<feature type="region of interest" description="Disordered" evidence="6">
    <location>
        <begin position="1137"/>
        <end position="1194"/>
    </location>
</feature>
<dbReference type="InterPro" id="IPR027970">
    <property type="entry name" value="SPATA31-like"/>
</dbReference>
<proteinExistence type="inferred from homology"/>
<dbReference type="EMBL" id="AAQR03183292">
    <property type="status" value="NOT_ANNOTATED_CDS"/>
    <property type="molecule type" value="Genomic_DNA"/>
</dbReference>
<evidence type="ECO:0000256" key="6">
    <source>
        <dbReference type="SAM" id="MobiDB-lite"/>
    </source>
</evidence>
<sequence>SVTAAWLNPSSTAWMTDIILGFVCGLVLFLLLLPYFVRDLSSPPPGQKRIIRKRPVDKRRRPRSRKKSCALKACRDCLRELKGARDLILLLQSHLGKLPDKGSSCQVSCGHPPGKVCTPAPASTHRLHGVPVEDASPTTLPTLATPTLPLASTLSGGPQGEQSDLKRVHPGAVPENSPPGCSFLASPIWATLGLEHTILFLSWWWAAAKALFFPTSHRRISQNPLFHPTPEARFWGTPKLRQMEPGSSAFLHPEVLRLLEMPITKRAEVKLWAGKDGEGPLLTQTSPDSPRGSLGNMLKSLHREWDTMAPHNFWNMEDKPEQLPGHQQLSHSKAMGDHLQQKCSQLFWGLPSLHSESLVATAWVSRTSSSKPPLSVSFNAVQTWSEAPTQCHRARHRAQPRPHHMAQAQPQLPPPPPDEAHVQTCLPPCPPDMLYFSPPQIKGDLTAGCRTTCPSSQEKARFLPAKSEHLEWHLQKRQKWKRIIPSLIQNSQIIFSQHTPQDGWASMSHKSVSTLPGAFLGPKYQNQQDQHTRSFIPDELQSGPSWRSQASRELIQLQEEFLGRGQSQPPVFAAGESSKEVQKMGSRFSERSSWKGSKRVKEDNNSSGDLGGSRCTSVKILADDEEESERDWIRLQKYKSNNYLLSIPEKQGVGTNLRSHLDQKLEEISEGTIPVSVCRSWLIASHAIAHSDPCTKPRNLASWRKCHVDTTQGISFLDLCTQQVLEAHVTRYQEPHRWGCDLKFLEPINLKAQHRSCPHSAFPSRDHGDLGDDSKAEVAGVLGEHPWKDQGEKVVRKNSVRTLTHVLSASSPVDEDTQKDLRGTQSLGTHGNPKAPLTAQECRWPSQPLTCSPVSSTWQSTAVLGAERGSLEPSPAMARCKRGEKESVASGDSCSSTAAQQLSRRSQSSRAKEPREPVEAKKGKPPAWEVNLKAGLKANSQTTNMNLNSGCQGTNIFTRSRMSATQDLGELHLKTKVVSKFEFKMEVEKEKQLQGPATGVLLQDYSTGLCFRGCDTNMIPPTDILPSQDPLSGSQNVFNTDTSASQGLCDPTWKGGSSQGQQVPRSLKIKASWKSHNKMFGPLDKRERYGRPKAGEQKPRSAVPRASQASGLSHPAQFREMGETWSKHFQFLPEKGQKPLKSCSKQQKTVSHGLWGLDPSEKGRRQEDPLQKGKPKSVTAQSRGTATGRLSSSAPQVQAIVSLVTQILVDKLGLCQGHGQDFNHHKEEIRAPVGGHSCHPWGPSQPEQRRVLEEKAYSHHATPMGHCRSVENRWVRDRDSYLASHPREPVPSASPCQHGLRVARALNHPH</sequence>
<evidence type="ECO:0000256" key="2">
    <source>
        <dbReference type="ARBA" id="ARBA00022692"/>
    </source>
</evidence>
<dbReference type="EMBL" id="AAQR03183291">
    <property type="status" value="NOT_ANNOTATED_CDS"/>
    <property type="molecule type" value="Genomic_DNA"/>
</dbReference>
<reference evidence="11" key="1">
    <citation type="submission" date="2011-03" db="EMBL/GenBank/DDBJ databases">
        <title>Version 3 of the genome sequence of Otolemur garnettii (Bushbaby).</title>
        <authorList>
            <consortium name="The Broad Institute Genome Sequencing Platform"/>
            <person name="Di Palma F."/>
            <person name="Johnson J."/>
            <person name="Lander E.S."/>
            <person name="Lindblad-Toh K."/>
            <person name="Jaffe D.B."/>
            <person name="Gnerre S."/>
            <person name="MacCallum I."/>
            <person name="Przybylski D."/>
            <person name="Ribeiro F.J."/>
            <person name="Burton J.N."/>
            <person name="Walker B.J."/>
            <person name="Sharpe T."/>
            <person name="Hall G."/>
        </authorList>
    </citation>
    <scope>NUCLEOTIDE SEQUENCE [LARGE SCALE GENOMIC DNA]</scope>
</reference>
<feature type="compositionally biased region" description="Low complexity" evidence="6">
    <location>
        <begin position="895"/>
        <end position="909"/>
    </location>
</feature>
<dbReference type="PANTHER" id="PTHR21859">
    <property type="entry name" value="ACROSOME-SPECIFIC PROTEIN"/>
    <property type="match status" value="1"/>
</dbReference>
<name>H0XZB6_OTOGA</name>
<feature type="region of interest" description="Disordered" evidence="6">
    <location>
        <begin position="399"/>
        <end position="422"/>
    </location>
</feature>
<evidence type="ECO:0000313" key="11">
    <source>
        <dbReference type="Proteomes" id="UP000005225"/>
    </source>
</evidence>
<feature type="domain" description="SPATA31-like" evidence="9">
    <location>
        <begin position="61"/>
        <end position="146"/>
    </location>
</feature>
<evidence type="ECO:0000256" key="1">
    <source>
        <dbReference type="ARBA" id="ARBA00004167"/>
    </source>
</evidence>
<evidence type="ECO:0000256" key="4">
    <source>
        <dbReference type="ARBA" id="ARBA00023136"/>
    </source>
</evidence>
<feature type="compositionally biased region" description="Basic and acidic residues" evidence="6">
    <location>
        <begin position="1159"/>
        <end position="1171"/>
    </location>
</feature>
<feature type="region of interest" description="Disordered" evidence="6">
    <location>
        <begin position="806"/>
        <end position="839"/>
    </location>
</feature>
<feature type="compositionally biased region" description="Basic residues" evidence="6">
    <location>
        <begin position="1067"/>
        <end position="1077"/>
    </location>
</feature>
<feature type="domain" description="SPATA31" evidence="8">
    <location>
        <begin position="327"/>
        <end position="681"/>
    </location>
</feature>
<keyword evidence="4 7" id="KW-0472">Membrane</keyword>
<feature type="region of interest" description="Disordered" evidence="6">
    <location>
        <begin position="866"/>
        <end position="926"/>
    </location>
</feature>
<dbReference type="FunCoup" id="H0XZB6">
    <property type="interactions" value="38"/>
</dbReference>
<dbReference type="PANTHER" id="PTHR21859:SF58">
    <property type="entry name" value="SPERMATOGENESIS-ASSOCIATED PROTEIN 31E1"/>
    <property type="match status" value="1"/>
</dbReference>
<dbReference type="Pfam" id="PF14650">
    <property type="entry name" value="FAM75"/>
    <property type="match status" value="1"/>
</dbReference>
<evidence type="ECO:0000256" key="3">
    <source>
        <dbReference type="ARBA" id="ARBA00022989"/>
    </source>
</evidence>
<keyword evidence="3 7" id="KW-1133">Transmembrane helix</keyword>
<dbReference type="STRING" id="30611.ENSOGAP00000021459"/>
<reference evidence="10" key="2">
    <citation type="submission" date="2025-08" db="UniProtKB">
        <authorList>
            <consortium name="Ensembl"/>
        </authorList>
    </citation>
    <scope>IDENTIFICATION</scope>
</reference>
<feature type="transmembrane region" description="Helical" evidence="7">
    <location>
        <begin position="18"/>
        <end position="37"/>
    </location>
</feature>
<dbReference type="Ensembl" id="ENSOGAT00000026748.1">
    <property type="protein sequence ID" value="ENSOGAP00000021459.1"/>
    <property type="gene ID" value="ENSOGAG00000025000.1"/>
</dbReference>
<reference evidence="10" key="3">
    <citation type="submission" date="2025-09" db="UniProtKB">
        <authorList>
            <consortium name="Ensembl"/>
        </authorList>
    </citation>
    <scope>IDENTIFICATION</scope>
</reference>
<dbReference type="OMA" id="EMAGNEA"/>
<keyword evidence="11" id="KW-1185">Reference proteome</keyword>
<dbReference type="GeneTree" id="ENSGT00950000183043"/>
<feature type="compositionally biased region" description="Basic and acidic residues" evidence="6">
    <location>
        <begin position="910"/>
        <end position="922"/>
    </location>
</feature>
<dbReference type="Pfam" id="PF15371">
    <property type="entry name" value="DUF4599"/>
    <property type="match status" value="1"/>
</dbReference>
<feature type="compositionally biased region" description="Polar residues" evidence="6">
    <location>
        <begin position="1055"/>
        <end position="1064"/>
    </location>
</feature>
<dbReference type="GO" id="GO:0016020">
    <property type="term" value="C:membrane"/>
    <property type="evidence" value="ECO:0007669"/>
    <property type="project" value="UniProtKB-SubCell"/>
</dbReference>
<feature type="region of interest" description="Disordered" evidence="6">
    <location>
        <begin position="153"/>
        <end position="176"/>
    </location>
</feature>
<dbReference type="InParanoid" id="H0XZB6"/>
<evidence type="ECO:0000259" key="9">
    <source>
        <dbReference type="Pfam" id="PF15371"/>
    </source>
</evidence>
<evidence type="ECO:0000256" key="7">
    <source>
        <dbReference type="SAM" id="Phobius"/>
    </source>
</evidence>
<evidence type="ECO:0000259" key="8">
    <source>
        <dbReference type="Pfam" id="PF14650"/>
    </source>
</evidence>
<feature type="region of interest" description="Disordered" evidence="6">
    <location>
        <begin position="566"/>
        <end position="614"/>
    </location>
</feature>
<protein>
    <submittedName>
        <fullName evidence="10">Uncharacterized protein</fullName>
    </submittedName>
</protein>
<comment type="similarity">
    <text evidence="5">Belongs to the SPATA31 family.</text>
</comment>
<feature type="compositionally biased region" description="Basic and acidic residues" evidence="6">
    <location>
        <begin position="577"/>
        <end position="604"/>
    </location>
</feature>